<evidence type="ECO:0000313" key="1">
    <source>
        <dbReference type="Ensembl" id="ENSMMMP00000003969.1"/>
    </source>
</evidence>
<dbReference type="Ensembl" id="ENSMMMT00000004508.1">
    <property type="protein sequence ID" value="ENSMMMP00000003969.1"/>
    <property type="gene ID" value="ENSMMMG00000003616.1"/>
</dbReference>
<dbReference type="Proteomes" id="UP000694407">
    <property type="component" value="Unplaced"/>
</dbReference>
<protein>
    <submittedName>
        <fullName evidence="1">Uncharacterized protein</fullName>
    </submittedName>
</protein>
<organism evidence="1 2">
    <name type="scientific">Marmota marmota marmota</name>
    <name type="common">Alpine marmot</name>
    <dbReference type="NCBI Taxonomy" id="9994"/>
    <lineage>
        <taxon>Eukaryota</taxon>
        <taxon>Metazoa</taxon>
        <taxon>Chordata</taxon>
        <taxon>Craniata</taxon>
        <taxon>Vertebrata</taxon>
        <taxon>Euteleostomi</taxon>
        <taxon>Mammalia</taxon>
        <taxon>Eutheria</taxon>
        <taxon>Euarchontoglires</taxon>
        <taxon>Glires</taxon>
        <taxon>Rodentia</taxon>
        <taxon>Sciuromorpha</taxon>
        <taxon>Sciuridae</taxon>
        <taxon>Xerinae</taxon>
        <taxon>Marmotini</taxon>
        <taxon>Marmota</taxon>
    </lineage>
</organism>
<dbReference type="GeneTree" id="ENSGT00950000185233"/>
<evidence type="ECO:0000313" key="2">
    <source>
        <dbReference type="Proteomes" id="UP000694407"/>
    </source>
</evidence>
<dbReference type="AlphaFoldDB" id="A0A8C5YTL4"/>
<dbReference type="Gene3D" id="2.30.42.40">
    <property type="match status" value="1"/>
</dbReference>
<reference evidence="1" key="2">
    <citation type="submission" date="2025-09" db="UniProtKB">
        <authorList>
            <consortium name="Ensembl"/>
        </authorList>
    </citation>
    <scope>IDENTIFICATION</scope>
</reference>
<keyword evidence="2" id="KW-1185">Reference proteome</keyword>
<reference evidence="1" key="1">
    <citation type="submission" date="2025-08" db="UniProtKB">
        <authorList>
            <consortium name="Ensembl"/>
        </authorList>
    </citation>
    <scope>IDENTIFICATION</scope>
</reference>
<name>A0A8C5YTL4_MARMA</name>
<proteinExistence type="predicted"/>
<accession>A0A8C5YTL4</accession>
<sequence>IDVNGKFMGDGKEVLEYLGDPANYPVSIRFSRPRLTSNEKLMLASMFHSFIYGGGRPMNAIIKHSFDQKKKKKKNSIEKVQVCLHHCPLTLLNHLSPFQLTIVA</sequence>